<reference evidence="1 2" key="1">
    <citation type="submission" date="2018-06" db="EMBL/GenBank/DDBJ databases">
        <title>Comparative genomics reveals the genomic features of Rhizophagus irregularis, R. cerebriforme, R. diaphanum and Gigaspora rosea, and their symbiotic lifestyle signature.</title>
        <authorList>
            <person name="Morin E."/>
            <person name="San Clemente H."/>
            <person name="Chen E.C.H."/>
            <person name="De La Providencia I."/>
            <person name="Hainaut M."/>
            <person name="Kuo A."/>
            <person name="Kohler A."/>
            <person name="Murat C."/>
            <person name="Tang N."/>
            <person name="Roy S."/>
            <person name="Loubradou J."/>
            <person name="Henrissat B."/>
            <person name="Grigoriev I.V."/>
            <person name="Corradi N."/>
            <person name="Roux C."/>
            <person name="Martin F.M."/>
        </authorList>
    </citation>
    <scope>NUCLEOTIDE SEQUENCE [LARGE SCALE GENOMIC DNA]</scope>
    <source>
        <strain evidence="1 2">DAOM 194757</strain>
    </source>
</reference>
<name>A0A397TZ19_9GLOM</name>
<dbReference type="EMBL" id="QKWP01002481">
    <property type="protein sequence ID" value="RIB03194.1"/>
    <property type="molecule type" value="Genomic_DNA"/>
</dbReference>
<evidence type="ECO:0000313" key="1">
    <source>
        <dbReference type="EMBL" id="RIB03194.1"/>
    </source>
</evidence>
<accession>A0A397TZ19</accession>
<keyword evidence="2" id="KW-1185">Reference proteome</keyword>
<proteinExistence type="predicted"/>
<dbReference type="OrthoDB" id="2434419at2759"/>
<dbReference type="AlphaFoldDB" id="A0A397TZ19"/>
<comment type="caution">
    <text evidence="1">The sequence shown here is derived from an EMBL/GenBank/DDBJ whole genome shotgun (WGS) entry which is preliminary data.</text>
</comment>
<protein>
    <submittedName>
        <fullName evidence="1">Uncharacterized protein</fullName>
    </submittedName>
</protein>
<dbReference type="Proteomes" id="UP000266673">
    <property type="component" value="Unassembled WGS sequence"/>
</dbReference>
<sequence length="224" mass="25713">MANKATLNTFSTNITSLTQVVNEVKSILASSDIRNQLETTKNSIDSLKCRFDIFEQNQNEFTTLMQQTNEKWNEATITEIAEAYFKTLKKERNTTPAMKLLNDQCLQRHKRYDTKSSDRLAALNKSQVKKLFSFEATSPEVSDVEEMVSPLNDQDHRSESRKTLLVPVLPWMSDEGNCIRNLADDVIKRTRVEKLNLEAVILMPPLCHVKLLKWMIKDGLICNC</sequence>
<organism evidence="1 2">
    <name type="scientific">Gigaspora rosea</name>
    <dbReference type="NCBI Taxonomy" id="44941"/>
    <lineage>
        <taxon>Eukaryota</taxon>
        <taxon>Fungi</taxon>
        <taxon>Fungi incertae sedis</taxon>
        <taxon>Mucoromycota</taxon>
        <taxon>Glomeromycotina</taxon>
        <taxon>Glomeromycetes</taxon>
        <taxon>Diversisporales</taxon>
        <taxon>Gigasporaceae</taxon>
        <taxon>Gigaspora</taxon>
    </lineage>
</organism>
<evidence type="ECO:0000313" key="2">
    <source>
        <dbReference type="Proteomes" id="UP000266673"/>
    </source>
</evidence>
<gene>
    <name evidence="1" type="ORF">C2G38_2149636</name>
</gene>